<dbReference type="InterPro" id="IPR018936">
    <property type="entry name" value="PI3/4_kinase_CS"/>
</dbReference>
<dbReference type="InterPro" id="IPR000403">
    <property type="entry name" value="PI3/4_kinase_cat_dom"/>
</dbReference>
<dbReference type="GO" id="GO:0048015">
    <property type="term" value="P:phosphatidylinositol-mediated signaling"/>
    <property type="evidence" value="ECO:0007669"/>
    <property type="project" value="TreeGrafter"/>
</dbReference>
<evidence type="ECO:0000256" key="1">
    <source>
        <dbReference type="ARBA" id="ARBA00001686"/>
    </source>
</evidence>
<evidence type="ECO:0000256" key="2">
    <source>
        <dbReference type="ARBA" id="ARBA00012169"/>
    </source>
</evidence>
<dbReference type="Gene3D" id="1.10.1070.11">
    <property type="entry name" value="Phosphatidylinositol 3-/4-kinase, catalytic domain"/>
    <property type="match status" value="1"/>
</dbReference>
<dbReference type="EMBL" id="BPWL01000007">
    <property type="protein sequence ID" value="GJJ12137.1"/>
    <property type="molecule type" value="Genomic_DNA"/>
</dbReference>
<dbReference type="PANTHER" id="PTHR10048:SF22">
    <property type="entry name" value="PHOSPHATIDYLINOSITOL 4-KINASE BETA"/>
    <property type="match status" value="1"/>
</dbReference>
<dbReference type="Pfam" id="PF00454">
    <property type="entry name" value="PI3_PI4_kinase"/>
    <property type="match status" value="1"/>
</dbReference>
<feature type="compositionally biased region" description="Polar residues" evidence="5">
    <location>
        <begin position="275"/>
        <end position="284"/>
    </location>
</feature>
<organism evidence="7 8">
    <name type="scientific">Clathrus columnatus</name>
    <dbReference type="NCBI Taxonomy" id="1419009"/>
    <lineage>
        <taxon>Eukaryota</taxon>
        <taxon>Fungi</taxon>
        <taxon>Dikarya</taxon>
        <taxon>Basidiomycota</taxon>
        <taxon>Agaricomycotina</taxon>
        <taxon>Agaricomycetes</taxon>
        <taxon>Phallomycetidae</taxon>
        <taxon>Phallales</taxon>
        <taxon>Clathraceae</taxon>
        <taxon>Clathrus</taxon>
    </lineage>
</organism>
<dbReference type="Proteomes" id="UP001050691">
    <property type="component" value="Unassembled WGS sequence"/>
</dbReference>
<dbReference type="GO" id="GO:0016020">
    <property type="term" value="C:membrane"/>
    <property type="evidence" value="ECO:0007669"/>
    <property type="project" value="TreeGrafter"/>
</dbReference>
<sequence>MSSYSLSPYRLPHILSPARSTPSLDDNLDDNFFSPPENHLDTPDLNSFDWKEIRRLEDHKLYLEEREAASLALYDFELPSLEEVSPGDTSLGLGLSSAPASWQPQTITPAEAFYDYDEVRRYLAEQARPSSPAYSVCSSYLATPYSDTKELPSIDGVSHLAYPVELPSPESAVLVSSPDISFPVPTAKRSREEVDDEDYHEDEDDDNSLASQRGRVSKRQRRKVGDFSDPDVGIPEREQSADDDDDEFKPRSLSIKRHGTNKKQNRRSQKPPVKTRSQPQSGADNSYRLGPCDCRQPNCANCEMTCFYTFIRGPRKGRVCKRLFESGRHLDLRRHKISHAVNEWQMLQDGEITLEEAWWYAVEHKCEYQGLICPNGDCKTTFTSVHVALQYLRLYSDNIARDHTLPHPSFEPGSMRGIMGCVGVYLPSKSVALERFVTERSEQSTHLALLTFWFMQASLNDLALTKRNTPSFLICQRVLHKCHEIIFGDIASPAPTPYSSLTIPSQSKIFSKKVKPYFEPAIVGIGCVLAGIPGLPQVAEEIGDVAIVQGQRENSMPRPRPAHLEDSETDGVMNVQKVEMPTSDQDQGTITPSDGEGEFDISPDALDNASQAVVTPNGGGMSSEFLALQNSSSLRLRKHDIQAARTTPALISKNSLGQSSRPVGGTHDHDSDFTTTTQPSHMHAHSHCLSTPAISDTKQSPNFLHLHSLDNLLQKYDLRSQRLLLRGHYLRSEDIERMNQAQFMLGLESIATKLLVVPRPARVSALRAELTNLNHRLPAEICLPLWCHTSDTPSIPNGNKNSHHRIVRIPPSEGVVLNSAERAPYLLIIEILHDDLDFDPSKRRNVEILRKIVSKDTGHVRSMSDPLDPKSTLGKSSIDPSGTVVSEIHTVPSLGAPSDTPDVEEEIDVVEQLYNSDLLAGDPDFAFDNFITIPSVPKNKRLDLEAWSKSSSGVPTSGLSQDALNGLTASLGGLQASTSISVVEGTGVLPKARTEALTLEEYSERMHTAAVMLAQLNANTVLEPVTMITPNGAPSLVTGVSQSSASAFKWMPGSVRSDSTTPQMRMRLQRTEAQAIRDRIMQEMLSLEEERMDRMRVPEENWLVYVPDITRGSKAADENIIRQELNKVDPSAIAFREPWAIKKKRIKASSPYGHLANWDCFSLIVKTGTDLRQEQLAVQLIREFGQIWKDENCSCWVRHFHILITGPSSGLVETITDALSIHSLKKTEYARRVAAGQLGYVSLFDYFKSTYGDTSSAKFARAQRNFAQSLAGYSLVTYLLQIKDRHNGNILIDKEGHILHIDFGFMFSNSPGNLGFEAAPFKLPYEYVEVLGGIDGEPFQEFKRLCCEGFEAARKHCDRIINSSLPCFTASKEYTSIQLRERFQTSLTHSLLEEHIERLIMTSLGSTWTRLYDSE</sequence>
<evidence type="ECO:0000256" key="4">
    <source>
        <dbReference type="ARBA" id="ARBA00022777"/>
    </source>
</evidence>
<dbReference type="InterPro" id="IPR036940">
    <property type="entry name" value="PI3/4_kinase_cat_sf"/>
</dbReference>
<name>A0AAV5ABW8_9AGAM</name>
<gene>
    <name evidence="7" type="ORF">Clacol_006378</name>
</gene>
<evidence type="ECO:0000313" key="7">
    <source>
        <dbReference type="EMBL" id="GJJ12137.1"/>
    </source>
</evidence>
<protein>
    <recommendedName>
        <fullName evidence="2">1-phosphatidylinositol 4-kinase</fullName>
        <ecNumber evidence="2">2.7.1.67</ecNumber>
    </recommendedName>
</protein>
<feature type="region of interest" description="Disordered" evidence="5">
    <location>
        <begin position="13"/>
        <end position="40"/>
    </location>
</feature>
<accession>A0AAV5ABW8</accession>
<keyword evidence="3" id="KW-0808">Transferase</keyword>
<feature type="region of interest" description="Disordered" evidence="5">
    <location>
        <begin position="175"/>
        <end position="287"/>
    </location>
</feature>
<dbReference type="SUPFAM" id="SSF56112">
    <property type="entry name" value="Protein kinase-like (PK-like)"/>
    <property type="match status" value="1"/>
</dbReference>
<dbReference type="PANTHER" id="PTHR10048">
    <property type="entry name" value="PHOSPHATIDYLINOSITOL KINASE"/>
    <property type="match status" value="1"/>
</dbReference>
<dbReference type="GO" id="GO:0046854">
    <property type="term" value="P:phosphatidylinositol phosphate biosynthetic process"/>
    <property type="evidence" value="ECO:0007669"/>
    <property type="project" value="InterPro"/>
</dbReference>
<dbReference type="CDD" id="cd05168">
    <property type="entry name" value="PI4Kc_III_beta"/>
    <property type="match status" value="1"/>
</dbReference>
<dbReference type="InterPro" id="IPR011009">
    <property type="entry name" value="Kinase-like_dom_sf"/>
</dbReference>
<evidence type="ECO:0000313" key="8">
    <source>
        <dbReference type="Proteomes" id="UP001050691"/>
    </source>
</evidence>
<dbReference type="PROSITE" id="PS00916">
    <property type="entry name" value="PI3_4_KINASE_2"/>
    <property type="match status" value="1"/>
</dbReference>
<dbReference type="EC" id="2.7.1.67" evidence="2"/>
<feature type="domain" description="PI3K/PI4K catalytic" evidence="6">
    <location>
        <begin position="1137"/>
        <end position="1415"/>
    </location>
</feature>
<feature type="region of interest" description="Disordered" evidence="5">
    <location>
        <begin position="859"/>
        <end position="882"/>
    </location>
</feature>
<keyword evidence="4" id="KW-0418">Kinase</keyword>
<dbReference type="SMART" id="SM00146">
    <property type="entry name" value="PI3Kc"/>
    <property type="match status" value="1"/>
</dbReference>
<dbReference type="GO" id="GO:0004430">
    <property type="term" value="F:1-phosphatidylinositol 4-kinase activity"/>
    <property type="evidence" value="ECO:0007669"/>
    <property type="project" value="UniProtKB-EC"/>
</dbReference>
<feature type="compositionally biased region" description="Acidic residues" evidence="5">
    <location>
        <begin position="193"/>
        <end position="207"/>
    </location>
</feature>
<evidence type="ECO:0000256" key="3">
    <source>
        <dbReference type="ARBA" id="ARBA00022679"/>
    </source>
</evidence>
<dbReference type="PROSITE" id="PS50290">
    <property type="entry name" value="PI3_4_KINASE_3"/>
    <property type="match status" value="1"/>
</dbReference>
<proteinExistence type="predicted"/>
<evidence type="ECO:0000259" key="6">
    <source>
        <dbReference type="PROSITE" id="PS50290"/>
    </source>
</evidence>
<dbReference type="InterPro" id="IPR057754">
    <property type="entry name" value="PI4-kinase_beta/PIK1_cat"/>
</dbReference>
<dbReference type="GO" id="GO:0005737">
    <property type="term" value="C:cytoplasm"/>
    <property type="evidence" value="ECO:0007669"/>
    <property type="project" value="TreeGrafter"/>
</dbReference>
<keyword evidence="8" id="KW-1185">Reference proteome</keyword>
<comment type="caution">
    <text evidence="7">The sequence shown here is derived from an EMBL/GenBank/DDBJ whole genome shotgun (WGS) entry which is preliminary data.</text>
</comment>
<feature type="compositionally biased region" description="Polar residues" evidence="5">
    <location>
        <begin position="873"/>
        <end position="882"/>
    </location>
</feature>
<feature type="compositionally biased region" description="Basic residues" evidence="5">
    <location>
        <begin position="254"/>
        <end position="269"/>
    </location>
</feature>
<dbReference type="Gene3D" id="3.30.1010.10">
    <property type="entry name" value="Phosphatidylinositol 3-kinase Catalytic Subunit, Chain A, domain 4"/>
    <property type="match status" value="1"/>
</dbReference>
<evidence type="ECO:0000256" key="5">
    <source>
        <dbReference type="SAM" id="MobiDB-lite"/>
    </source>
</evidence>
<dbReference type="FunFam" id="1.10.1070.11:FF:000016">
    <property type="entry name" value="PIK1p Phosphatidylinositol 4-kinase"/>
    <property type="match status" value="1"/>
</dbReference>
<reference evidence="7" key="1">
    <citation type="submission" date="2021-10" db="EMBL/GenBank/DDBJ databases">
        <title>De novo Genome Assembly of Clathrus columnatus (Basidiomycota, Fungi) Using Illumina and Nanopore Sequence Data.</title>
        <authorList>
            <person name="Ogiso-Tanaka E."/>
            <person name="Itagaki H."/>
            <person name="Hosoya T."/>
            <person name="Hosaka K."/>
        </authorList>
    </citation>
    <scope>NUCLEOTIDE SEQUENCE</scope>
    <source>
        <strain evidence="7">MO-923</strain>
    </source>
</reference>
<dbReference type="InterPro" id="IPR015433">
    <property type="entry name" value="PI3/4_kinase"/>
</dbReference>
<feature type="compositionally biased region" description="Polar residues" evidence="5">
    <location>
        <begin position="582"/>
        <end position="592"/>
    </location>
</feature>
<feature type="region of interest" description="Disordered" evidence="5">
    <location>
        <begin position="579"/>
        <end position="603"/>
    </location>
</feature>
<comment type="catalytic activity">
    <reaction evidence="1">
        <text>a 1,2-diacyl-sn-glycero-3-phospho-(1D-myo-inositol) + ATP = a 1,2-diacyl-sn-glycero-3-phospho-(1D-myo-inositol 4-phosphate) + ADP + H(+)</text>
        <dbReference type="Rhea" id="RHEA:19877"/>
        <dbReference type="ChEBI" id="CHEBI:15378"/>
        <dbReference type="ChEBI" id="CHEBI:30616"/>
        <dbReference type="ChEBI" id="CHEBI:57880"/>
        <dbReference type="ChEBI" id="CHEBI:58178"/>
        <dbReference type="ChEBI" id="CHEBI:456216"/>
        <dbReference type="EC" id="2.7.1.67"/>
    </reaction>
</comment>